<evidence type="ECO:0000313" key="3">
    <source>
        <dbReference type="EMBL" id="MBC2846103.1"/>
    </source>
</evidence>
<dbReference type="RefSeq" id="WP_185789813.1">
    <property type="nucleotide sequence ID" value="NZ_JACLCP010000004.1"/>
</dbReference>
<dbReference type="GO" id="GO:0009103">
    <property type="term" value="P:lipopolysaccharide biosynthetic process"/>
    <property type="evidence" value="ECO:0007669"/>
    <property type="project" value="TreeGrafter"/>
</dbReference>
<proteinExistence type="predicted"/>
<feature type="domain" description="Glycosyl transferase family 1" evidence="2">
    <location>
        <begin position="239"/>
        <end position="333"/>
    </location>
</feature>
<dbReference type="GO" id="GO:0016757">
    <property type="term" value="F:glycosyltransferase activity"/>
    <property type="evidence" value="ECO:0007669"/>
    <property type="project" value="InterPro"/>
</dbReference>
<dbReference type="Gene3D" id="3.40.50.2000">
    <property type="entry name" value="Glycogen Phosphorylase B"/>
    <property type="match status" value="1"/>
</dbReference>
<comment type="caution">
    <text evidence="3">The sequence shown here is derived from an EMBL/GenBank/DDBJ whole genome shotgun (WGS) entry which is preliminary data.</text>
</comment>
<dbReference type="Proteomes" id="UP000533900">
    <property type="component" value="Unassembled WGS sequence"/>
</dbReference>
<dbReference type="PANTHER" id="PTHR46401">
    <property type="entry name" value="GLYCOSYLTRANSFERASE WBBK-RELATED"/>
    <property type="match status" value="1"/>
</dbReference>
<sequence length="361" mass="41888">MESNTRILFVCPDINKPSGGIKQIYRQVDVLCKNGFNAHILHEAYRFKCTWFDNATPIVYNASVFQELNSLKQRRRRTTKEKIKYLVKNFIKFCKSFTRKNHDIELNTNDILVFPEIYGPRLAEVKTGINKVIYNQGAYQTFFGYNLNLQDTDTPYHHKDIIGVVVNSEDARQYMNLAFPKLKTYRVKYGFDSDRFSINRSKKKQICFMPRRLRSDIIQVINILKFNKVLEGWTIRPIENMNEDEVAECMKESAIFLSFNINEGFGMPPAEAMACGCIVVGYPGQGGNEIFNEKFCFPVKDRDVKAYVKTLEKVIKAYEDNPKTLLNMANNASNHILSSYSMTEEENTIIETWTRISDQNN</sequence>
<gene>
    <name evidence="3" type="ORF">H7F21_13430</name>
</gene>
<keyword evidence="4" id="KW-1185">Reference proteome</keyword>
<protein>
    <submittedName>
        <fullName evidence="3">Glycosyltransferase family 4 protein</fullName>
    </submittedName>
</protein>
<name>A0A842IWM4_9FLAO</name>
<dbReference type="PANTHER" id="PTHR46401:SF2">
    <property type="entry name" value="GLYCOSYLTRANSFERASE WBBK-RELATED"/>
    <property type="match status" value="1"/>
</dbReference>
<dbReference type="SUPFAM" id="SSF53756">
    <property type="entry name" value="UDP-Glycosyltransferase/glycogen phosphorylase"/>
    <property type="match status" value="1"/>
</dbReference>
<reference evidence="3" key="1">
    <citation type="submission" date="2020-08" db="EMBL/GenBank/DDBJ databases">
        <title>Winogradskyella ouciana sp. nov., isolated from the hadal seawater of the Mariana Trench.</title>
        <authorList>
            <person name="He X."/>
        </authorList>
    </citation>
    <scope>NUCLEOTIDE SEQUENCE [LARGE SCALE GENOMIC DNA]</scope>
    <source>
        <strain evidence="3">KCTC 52348</strain>
    </source>
</reference>
<dbReference type="InterPro" id="IPR001296">
    <property type="entry name" value="Glyco_trans_1"/>
</dbReference>
<keyword evidence="1 3" id="KW-0808">Transferase</keyword>
<evidence type="ECO:0000256" key="1">
    <source>
        <dbReference type="ARBA" id="ARBA00022679"/>
    </source>
</evidence>
<dbReference type="EMBL" id="JACLCP010000004">
    <property type="protein sequence ID" value="MBC2846103.1"/>
    <property type="molecule type" value="Genomic_DNA"/>
</dbReference>
<dbReference type="Pfam" id="PF00534">
    <property type="entry name" value="Glycos_transf_1"/>
    <property type="match status" value="1"/>
</dbReference>
<accession>A0A842IWM4</accession>
<dbReference type="AlphaFoldDB" id="A0A842IWM4"/>
<evidence type="ECO:0000313" key="4">
    <source>
        <dbReference type="Proteomes" id="UP000533900"/>
    </source>
</evidence>
<evidence type="ECO:0000259" key="2">
    <source>
        <dbReference type="Pfam" id="PF00534"/>
    </source>
</evidence>
<organism evidence="3 4">
    <name type="scientific">Winogradskyella flava</name>
    <dbReference type="NCBI Taxonomy" id="1884876"/>
    <lineage>
        <taxon>Bacteria</taxon>
        <taxon>Pseudomonadati</taxon>
        <taxon>Bacteroidota</taxon>
        <taxon>Flavobacteriia</taxon>
        <taxon>Flavobacteriales</taxon>
        <taxon>Flavobacteriaceae</taxon>
        <taxon>Winogradskyella</taxon>
    </lineage>
</organism>